<gene>
    <name evidence="2" type="ORF">FZC79_08360</name>
</gene>
<dbReference type="RefSeq" id="WP_148946365.1">
    <property type="nucleotide sequence ID" value="NZ_VTEH01000004.1"/>
</dbReference>
<keyword evidence="1" id="KW-1133">Transmembrane helix</keyword>
<name>A0A5D4KFT8_9BACI</name>
<keyword evidence="1" id="KW-0472">Membrane</keyword>
<evidence type="ECO:0000256" key="1">
    <source>
        <dbReference type="SAM" id="Phobius"/>
    </source>
</evidence>
<dbReference type="Proteomes" id="UP000323317">
    <property type="component" value="Unassembled WGS sequence"/>
</dbReference>
<sequence>MATSTYERKMRMSEFLNLVFGYVILAIPALIIVLLFMRKSKKDLKDFDESKYHILDHDGDKDKDKEREK</sequence>
<evidence type="ECO:0000313" key="2">
    <source>
        <dbReference type="EMBL" id="TYR76154.1"/>
    </source>
</evidence>
<dbReference type="EMBL" id="VTEH01000004">
    <property type="protein sequence ID" value="TYR76154.1"/>
    <property type="molecule type" value="Genomic_DNA"/>
</dbReference>
<comment type="caution">
    <text evidence="2">The sequence shown here is derived from an EMBL/GenBank/DDBJ whole genome shotgun (WGS) entry which is preliminary data.</text>
</comment>
<accession>A0A5D4KFT8</accession>
<reference evidence="2 3" key="1">
    <citation type="submission" date="2019-08" db="EMBL/GenBank/DDBJ databases">
        <title>Bacillus genomes from the desert of Cuatro Cienegas, Coahuila.</title>
        <authorList>
            <person name="Olmedo-Alvarez G."/>
        </authorList>
    </citation>
    <scope>NUCLEOTIDE SEQUENCE [LARGE SCALE GENOMIC DNA]</scope>
    <source>
        <strain evidence="2 3">CH40_1T</strain>
    </source>
</reference>
<protein>
    <submittedName>
        <fullName evidence="2">Uncharacterized protein</fullName>
    </submittedName>
</protein>
<dbReference type="AlphaFoldDB" id="A0A5D4KFT8"/>
<organism evidence="2 3">
    <name type="scientific">Rossellomorea vietnamensis</name>
    <dbReference type="NCBI Taxonomy" id="218284"/>
    <lineage>
        <taxon>Bacteria</taxon>
        <taxon>Bacillati</taxon>
        <taxon>Bacillota</taxon>
        <taxon>Bacilli</taxon>
        <taxon>Bacillales</taxon>
        <taxon>Bacillaceae</taxon>
        <taxon>Rossellomorea</taxon>
    </lineage>
</organism>
<evidence type="ECO:0000313" key="3">
    <source>
        <dbReference type="Proteomes" id="UP000323317"/>
    </source>
</evidence>
<proteinExistence type="predicted"/>
<feature type="transmembrane region" description="Helical" evidence="1">
    <location>
        <begin position="15"/>
        <end position="37"/>
    </location>
</feature>
<keyword evidence="1" id="KW-0812">Transmembrane</keyword>